<dbReference type="OrthoDB" id="430702at2759"/>
<keyword evidence="2" id="KW-1185">Reference proteome</keyword>
<dbReference type="AlphaFoldDB" id="A0A812S317"/>
<dbReference type="Proteomes" id="UP000649617">
    <property type="component" value="Unassembled WGS sequence"/>
</dbReference>
<protein>
    <submittedName>
        <fullName evidence="1">GyrA protein</fullName>
    </submittedName>
</protein>
<accession>A0A812S317</accession>
<dbReference type="EMBL" id="CAJNIZ010022425">
    <property type="protein sequence ID" value="CAE7461650.1"/>
    <property type="molecule type" value="Genomic_DNA"/>
</dbReference>
<proteinExistence type="predicted"/>
<organism evidence="1 2">
    <name type="scientific">Symbiodinium pilosum</name>
    <name type="common">Dinoflagellate</name>
    <dbReference type="NCBI Taxonomy" id="2952"/>
    <lineage>
        <taxon>Eukaryota</taxon>
        <taxon>Sar</taxon>
        <taxon>Alveolata</taxon>
        <taxon>Dinophyceae</taxon>
        <taxon>Suessiales</taxon>
        <taxon>Symbiodiniaceae</taxon>
        <taxon>Symbiodinium</taxon>
    </lineage>
</organism>
<reference evidence="1" key="1">
    <citation type="submission" date="2021-02" db="EMBL/GenBank/DDBJ databases">
        <authorList>
            <person name="Dougan E. K."/>
            <person name="Rhodes N."/>
            <person name="Thang M."/>
            <person name="Chan C."/>
        </authorList>
    </citation>
    <scope>NUCLEOTIDE SEQUENCE</scope>
</reference>
<evidence type="ECO:0000313" key="1">
    <source>
        <dbReference type="EMBL" id="CAE7461650.1"/>
    </source>
</evidence>
<evidence type="ECO:0000313" key="2">
    <source>
        <dbReference type="Proteomes" id="UP000649617"/>
    </source>
</evidence>
<feature type="non-terminal residue" evidence="1">
    <location>
        <position position="51"/>
    </location>
</feature>
<feature type="non-terminal residue" evidence="1">
    <location>
        <position position="1"/>
    </location>
</feature>
<comment type="caution">
    <text evidence="1">The sequence shown here is derived from an EMBL/GenBank/DDBJ whole genome shotgun (WGS) entry which is preliminary data.</text>
</comment>
<sequence length="51" mass="5884">EILSDYGFAGDKWCPQSSFGGLFPDNLTTIFPWAAFFLSTQRDYLHKEEHV</sequence>
<gene>
    <name evidence="1" type="primary">gyrA</name>
    <name evidence="1" type="ORF">SPIL2461_LOCUS11538</name>
</gene>
<name>A0A812S317_SYMPI</name>